<evidence type="ECO:0000256" key="5">
    <source>
        <dbReference type="SAM" id="Phobius"/>
    </source>
</evidence>
<protein>
    <recommendedName>
        <fullName evidence="7">AIG1-type G domain-containing protein</fullName>
    </recommendedName>
</protein>
<dbReference type="InterPro" id="IPR045058">
    <property type="entry name" value="GIMA/IAN/Toc"/>
</dbReference>
<evidence type="ECO:0000256" key="6">
    <source>
        <dbReference type="SAM" id="SignalP"/>
    </source>
</evidence>
<evidence type="ECO:0000313" key="9">
    <source>
        <dbReference type="Proteomes" id="UP000551758"/>
    </source>
</evidence>
<dbReference type="Proteomes" id="UP000551758">
    <property type="component" value="Unassembled WGS sequence"/>
</dbReference>
<dbReference type="Gene3D" id="3.40.50.300">
    <property type="entry name" value="P-loop containing nucleotide triphosphate hydrolases"/>
    <property type="match status" value="2"/>
</dbReference>
<keyword evidence="5" id="KW-1133">Transmembrane helix</keyword>
<feature type="region of interest" description="Disordered" evidence="4">
    <location>
        <begin position="90"/>
        <end position="125"/>
    </location>
</feature>
<evidence type="ECO:0000313" key="8">
    <source>
        <dbReference type="EMBL" id="KAF5918962.1"/>
    </source>
</evidence>
<feature type="domain" description="AIG1-type G" evidence="7">
    <location>
        <begin position="185"/>
        <end position="217"/>
    </location>
</feature>
<reference evidence="8 9" key="1">
    <citation type="journal article" date="2020" name="Mol. Biol. Evol.">
        <title>Interspecific Gene Flow and the Evolution of Specialization in Black and White Rhinoceros.</title>
        <authorList>
            <person name="Moodley Y."/>
            <person name="Westbury M.V."/>
            <person name="Russo I.M."/>
            <person name="Gopalakrishnan S."/>
            <person name="Rakotoarivelo A."/>
            <person name="Olsen R.A."/>
            <person name="Prost S."/>
            <person name="Tunstall T."/>
            <person name="Ryder O.A."/>
            <person name="Dalen L."/>
            <person name="Bruford M.W."/>
        </authorList>
    </citation>
    <scope>NUCLEOTIDE SEQUENCE [LARGE SCALE GENOMIC DNA]</scope>
    <source>
        <strain evidence="8">SBR-YM</strain>
        <tissue evidence="8">Skin</tissue>
    </source>
</reference>
<keyword evidence="2" id="KW-0547">Nucleotide-binding</keyword>
<dbReference type="InterPro" id="IPR006703">
    <property type="entry name" value="G_AIG1"/>
</dbReference>
<keyword evidence="6" id="KW-0732">Signal</keyword>
<feature type="signal peptide" evidence="6">
    <location>
        <begin position="1"/>
        <end position="35"/>
    </location>
</feature>
<feature type="domain" description="AIG1-type G" evidence="7">
    <location>
        <begin position="219"/>
        <end position="270"/>
    </location>
</feature>
<comment type="caution">
    <text evidence="8">The sequence shown here is derived from an EMBL/GenBank/DDBJ whole genome shotgun (WGS) entry which is preliminary data.</text>
</comment>
<keyword evidence="5" id="KW-0812">Transmembrane</keyword>
<dbReference type="Pfam" id="PF04548">
    <property type="entry name" value="AIG1"/>
    <property type="match status" value="2"/>
</dbReference>
<name>A0A7J7ET39_DICBM</name>
<sequence length="349" mass="37691">MAQKGQAAHGAWRALQSQSLVLFFQALCGPAVSFGEQESVSGFAANPEGRVLGCGGRGARSIIAFLPLSLLLCPGTFGFTRGSSFAAPAPLPSAAPDAQTRRAPSPPRRAGHGTTFSPPTAQGVGGRWSRSAIFHYFLSRPPLKESLSLIPSSYWKKRMEGLQRSRYGTIVEGGEDNQFATSSSLRIVLVGKTGSGKSATGNSILCQPVFESRLGAQSECGGRYCAFNNRATGEEQKEQLAQLMAVVERLEMELEGTFHSNDLFSDAQMLQRGGARAYGGDHVRYLAKVQLQVEKQSRDLKESESNWAFKALLRAKNWMISHMGISAVLVICLLIFLAVLINLCITHGH</sequence>
<dbReference type="InterPro" id="IPR027417">
    <property type="entry name" value="P-loop_NTPase"/>
</dbReference>
<evidence type="ECO:0000256" key="3">
    <source>
        <dbReference type="ARBA" id="ARBA00023134"/>
    </source>
</evidence>
<dbReference type="PANTHER" id="PTHR10903:SF69">
    <property type="entry name" value="GTPASE IMAP FAMILY MEMBER 5"/>
    <property type="match status" value="1"/>
</dbReference>
<evidence type="ECO:0000256" key="1">
    <source>
        <dbReference type="ARBA" id="ARBA00008535"/>
    </source>
</evidence>
<evidence type="ECO:0000259" key="7">
    <source>
        <dbReference type="Pfam" id="PF04548"/>
    </source>
</evidence>
<organism evidence="8 9">
    <name type="scientific">Diceros bicornis minor</name>
    <name type="common">South-central black rhinoceros</name>
    <dbReference type="NCBI Taxonomy" id="77932"/>
    <lineage>
        <taxon>Eukaryota</taxon>
        <taxon>Metazoa</taxon>
        <taxon>Chordata</taxon>
        <taxon>Craniata</taxon>
        <taxon>Vertebrata</taxon>
        <taxon>Euteleostomi</taxon>
        <taxon>Mammalia</taxon>
        <taxon>Eutheria</taxon>
        <taxon>Laurasiatheria</taxon>
        <taxon>Perissodactyla</taxon>
        <taxon>Rhinocerotidae</taxon>
        <taxon>Diceros</taxon>
    </lineage>
</organism>
<dbReference type="AlphaFoldDB" id="A0A7J7ET39"/>
<accession>A0A7J7ET39</accession>
<keyword evidence="5" id="KW-0472">Membrane</keyword>
<evidence type="ECO:0000256" key="4">
    <source>
        <dbReference type="SAM" id="MobiDB-lite"/>
    </source>
</evidence>
<dbReference type="EMBL" id="JACDTQ010002420">
    <property type="protein sequence ID" value="KAF5918962.1"/>
    <property type="molecule type" value="Genomic_DNA"/>
</dbReference>
<feature type="chain" id="PRO_5029806390" description="AIG1-type G domain-containing protein" evidence="6">
    <location>
        <begin position="36"/>
        <end position="349"/>
    </location>
</feature>
<dbReference type="PANTHER" id="PTHR10903">
    <property type="entry name" value="GTPASE, IMAP FAMILY MEMBER-RELATED"/>
    <property type="match status" value="1"/>
</dbReference>
<comment type="similarity">
    <text evidence="1">Belongs to the TRAFAC class TrmE-Era-EngA-EngB-Septin-like GTPase superfamily. AIG1/Toc34/Toc159-like paraseptin GTPase family. IAN subfamily.</text>
</comment>
<dbReference type="GO" id="GO:0005525">
    <property type="term" value="F:GTP binding"/>
    <property type="evidence" value="ECO:0007669"/>
    <property type="project" value="UniProtKB-KW"/>
</dbReference>
<keyword evidence="3" id="KW-0342">GTP-binding</keyword>
<feature type="transmembrane region" description="Helical" evidence="5">
    <location>
        <begin position="323"/>
        <end position="345"/>
    </location>
</feature>
<evidence type="ECO:0000256" key="2">
    <source>
        <dbReference type="ARBA" id="ARBA00022741"/>
    </source>
</evidence>
<proteinExistence type="inferred from homology"/>
<keyword evidence="9" id="KW-1185">Reference proteome</keyword>
<gene>
    <name evidence="8" type="ORF">HPG69_005282</name>
</gene>